<comment type="caution">
    <text evidence="9">The sequence shown here is derived from an EMBL/GenBank/DDBJ whole genome shotgun (WGS) entry which is preliminary data.</text>
</comment>
<dbReference type="EMBL" id="AXCZ01000276">
    <property type="protein sequence ID" value="KGM08636.1"/>
    <property type="molecule type" value="Genomic_DNA"/>
</dbReference>
<keyword evidence="6 8" id="KW-1133">Transmembrane helix</keyword>
<evidence type="ECO:0000256" key="3">
    <source>
        <dbReference type="ARBA" id="ARBA00022448"/>
    </source>
</evidence>
<feature type="transmembrane region" description="Helical" evidence="8">
    <location>
        <begin position="119"/>
        <end position="138"/>
    </location>
</feature>
<keyword evidence="7 8" id="KW-0472">Membrane</keyword>
<dbReference type="GO" id="GO:0033214">
    <property type="term" value="P:siderophore-iron import into cell"/>
    <property type="evidence" value="ECO:0007669"/>
    <property type="project" value="TreeGrafter"/>
</dbReference>
<evidence type="ECO:0000256" key="1">
    <source>
        <dbReference type="ARBA" id="ARBA00004651"/>
    </source>
</evidence>
<dbReference type="GO" id="GO:0022857">
    <property type="term" value="F:transmembrane transporter activity"/>
    <property type="evidence" value="ECO:0007669"/>
    <property type="project" value="InterPro"/>
</dbReference>
<feature type="transmembrane region" description="Helical" evidence="8">
    <location>
        <begin position="63"/>
        <end position="80"/>
    </location>
</feature>
<evidence type="ECO:0000313" key="9">
    <source>
        <dbReference type="EMBL" id="KGM08636.1"/>
    </source>
</evidence>
<reference evidence="9 10" key="1">
    <citation type="submission" date="2013-08" db="EMBL/GenBank/DDBJ databases">
        <title>Genome sequencing of Cellulomonas bogoriensis 69B4.</title>
        <authorList>
            <person name="Chen F."/>
            <person name="Li Y."/>
            <person name="Wang G."/>
        </authorList>
    </citation>
    <scope>NUCLEOTIDE SEQUENCE [LARGE SCALE GENOMIC DNA]</scope>
    <source>
        <strain evidence="9 10">69B4</strain>
    </source>
</reference>
<sequence length="238" mass="23890">MTRSTTARSALLLGAVVLLVAAVALSLTVGSRDIAPTDVWRLLRAPDGTGEAAVIHEIRLPRTLLGIAAGAALGLAGALMQSLTRNPLAEPGLLGVNAGAAVAVVGGVTLLGLTEARQYVWLAFGGAGAAAVVVYLVGGTTRGRAGTSPVRLALAGAAVTAALMALVSGLIYTDAQALDRYRFWAVGSLSGRDLTVLWQVAPFLVAGLLLGLVLAPALNAMALGDDTGRALGARPGLV</sequence>
<evidence type="ECO:0000256" key="2">
    <source>
        <dbReference type="ARBA" id="ARBA00007935"/>
    </source>
</evidence>
<dbReference type="PANTHER" id="PTHR30472:SF1">
    <property type="entry name" value="FE(3+) DICITRATE TRANSPORT SYSTEM PERMEASE PROTEIN FECC-RELATED"/>
    <property type="match status" value="1"/>
</dbReference>
<dbReference type="Pfam" id="PF01032">
    <property type="entry name" value="FecCD"/>
    <property type="match status" value="1"/>
</dbReference>
<dbReference type="PANTHER" id="PTHR30472">
    <property type="entry name" value="FERRIC ENTEROBACTIN TRANSPORT SYSTEM PERMEASE PROTEIN"/>
    <property type="match status" value="1"/>
</dbReference>
<dbReference type="RefSeq" id="WP_035062773.1">
    <property type="nucleotide sequence ID" value="NZ_AXCZ01000276.1"/>
</dbReference>
<dbReference type="AlphaFoldDB" id="A0A0A0BKX3"/>
<feature type="transmembrane region" description="Helical" evidence="8">
    <location>
        <begin position="150"/>
        <end position="172"/>
    </location>
</feature>
<dbReference type="InterPro" id="IPR000522">
    <property type="entry name" value="ABC_transptr_permease_BtuC"/>
</dbReference>
<evidence type="ECO:0000256" key="4">
    <source>
        <dbReference type="ARBA" id="ARBA00022475"/>
    </source>
</evidence>
<gene>
    <name evidence="9" type="ORF">N869_10165</name>
</gene>
<evidence type="ECO:0000256" key="7">
    <source>
        <dbReference type="ARBA" id="ARBA00023136"/>
    </source>
</evidence>
<dbReference type="Proteomes" id="UP000054314">
    <property type="component" value="Unassembled WGS sequence"/>
</dbReference>
<evidence type="ECO:0000256" key="6">
    <source>
        <dbReference type="ARBA" id="ARBA00022989"/>
    </source>
</evidence>
<evidence type="ECO:0000313" key="10">
    <source>
        <dbReference type="Proteomes" id="UP000054314"/>
    </source>
</evidence>
<comment type="subcellular location">
    <subcellularLocation>
        <location evidence="1">Cell membrane</location>
        <topology evidence="1">Multi-pass membrane protein</topology>
    </subcellularLocation>
</comment>
<keyword evidence="10" id="KW-1185">Reference proteome</keyword>
<protein>
    <submittedName>
        <fullName evidence="9">ABC transporter permease</fullName>
    </submittedName>
</protein>
<evidence type="ECO:0000256" key="8">
    <source>
        <dbReference type="SAM" id="Phobius"/>
    </source>
</evidence>
<keyword evidence="4" id="KW-1003">Cell membrane</keyword>
<dbReference type="InterPro" id="IPR037294">
    <property type="entry name" value="ABC_BtuC-like"/>
</dbReference>
<organism evidence="9 10">
    <name type="scientific">Cellulomonas bogoriensis 69B4 = DSM 16987</name>
    <dbReference type="NCBI Taxonomy" id="1386082"/>
    <lineage>
        <taxon>Bacteria</taxon>
        <taxon>Bacillati</taxon>
        <taxon>Actinomycetota</taxon>
        <taxon>Actinomycetes</taxon>
        <taxon>Micrococcales</taxon>
        <taxon>Cellulomonadaceae</taxon>
        <taxon>Cellulomonas</taxon>
    </lineage>
</organism>
<comment type="similarity">
    <text evidence="2">Belongs to the binding-protein-dependent transport system permease family. FecCD subfamily.</text>
</comment>
<keyword evidence="3" id="KW-0813">Transport</keyword>
<name>A0A0A0BKX3_9CELL</name>
<feature type="transmembrane region" description="Helical" evidence="8">
    <location>
        <begin position="92"/>
        <end position="113"/>
    </location>
</feature>
<evidence type="ECO:0000256" key="5">
    <source>
        <dbReference type="ARBA" id="ARBA00022692"/>
    </source>
</evidence>
<proteinExistence type="inferred from homology"/>
<dbReference type="Gene3D" id="1.10.3470.10">
    <property type="entry name" value="ABC transporter involved in vitamin B12 uptake, BtuC"/>
    <property type="match status" value="1"/>
</dbReference>
<feature type="transmembrane region" description="Helical" evidence="8">
    <location>
        <begin position="196"/>
        <end position="215"/>
    </location>
</feature>
<dbReference type="SUPFAM" id="SSF81345">
    <property type="entry name" value="ABC transporter involved in vitamin B12 uptake, BtuC"/>
    <property type="match status" value="1"/>
</dbReference>
<keyword evidence="5 8" id="KW-0812">Transmembrane</keyword>
<accession>A0A0A0BKX3</accession>
<dbReference type="GO" id="GO:0005886">
    <property type="term" value="C:plasma membrane"/>
    <property type="evidence" value="ECO:0007669"/>
    <property type="project" value="UniProtKB-SubCell"/>
</dbReference>
<feature type="non-terminal residue" evidence="9">
    <location>
        <position position="238"/>
    </location>
</feature>